<organism evidence="5 6">
    <name type="scientific">Torulaspora globosa</name>
    <dbReference type="NCBI Taxonomy" id="48254"/>
    <lineage>
        <taxon>Eukaryota</taxon>
        <taxon>Fungi</taxon>
        <taxon>Dikarya</taxon>
        <taxon>Ascomycota</taxon>
        <taxon>Saccharomycotina</taxon>
        <taxon>Saccharomycetes</taxon>
        <taxon>Saccharomycetales</taxon>
        <taxon>Saccharomycetaceae</taxon>
        <taxon>Torulaspora</taxon>
    </lineage>
</organism>
<evidence type="ECO:0000313" key="6">
    <source>
        <dbReference type="Proteomes" id="UP000515788"/>
    </source>
</evidence>
<dbReference type="AlphaFoldDB" id="A0A7G3ZLU6"/>
<name>A0A7G3ZLU6_9SACH</name>
<evidence type="ECO:0000256" key="4">
    <source>
        <dbReference type="ARBA" id="ARBA00023242"/>
    </source>
</evidence>
<dbReference type="GO" id="GO:0005730">
    <property type="term" value="C:nucleolus"/>
    <property type="evidence" value="ECO:0007669"/>
    <property type="project" value="UniProtKB-SubCell"/>
</dbReference>
<gene>
    <name evidence="5" type="ORF">HG536_0G03440</name>
</gene>
<keyword evidence="4" id="KW-0539">Nucleus</keyword>
<sequence>MKNHQVSMTEDRMSQKDMPNVTDIDWSREALHSLLHIVTDLDRLPKEYNAFLQPLFNKIKKDEGLSAAALEKCKLAFASWDGQEHNGLDELAIKRCMDLWLTIKGEDYPLKKALSNPANLVVQEVEVCDFVDKHDLRRIEFDSATGEPIENSLGNLIIEEVEAADYVNSSETSD</sequence>
<accession>A0A7G3ZLU6</accession>
<reference evidence="5 6" key="1">
    <citation type="submission" date="2020-06" db="EMBL/GenBank/DDBJ databases">
        <title>The yeast mating-type switching endonuclease HO is a domesticated member of an unorthodox homing genetic element family.</title>
        <authorList>
            <person name="Coughlan A.Y."/>
            <person name="Lombardi L."/>
            <person name="Braun-Galleani S."/>
            <person name="Martos A.R."/>
            <person name="Galeote V."/>
            <person name="Bigey F."/>
            <person name="Dequin S."/>
            <person name="Byrne K.P."/>
            <person name="Wolfe K.H."/>
        </authorList>
    </citation>
    <scope>NUCLEOTIDE SEQUENCE [LARGE SCALE GENOMIC DNA]</scope>
    <source>
        <strain evidence="5 6">CBS764</strain>
    </source>
</reference>
<dbReference type="GeneID" id="59327723"/>
<protein>
    <recommendedName>
        <fullName evidence="3">Nucleolar protein SWM2</fullName>
    </recommendedName>
</protein>
<dbReference type="KEGG" id="tgb:HG536_0G03440"/>
<comment type="subcellular location">
    <subcellularLocation>
        <location evidence="1">Nucleus</location>
        <location evidence="1">Nucleolus</location>
    </subcellularLocation>
</comment>
<dbReference type="Pfam" id="PF17083">
    <property type="entry name" value="Swm2"/>
    <property type="match status" value="1"/>
</dbReference>
<dbReference type="InterPro" id="IPR031391">
    <property type="entry name" value="Swm2"/>
</dbReference>
<evidence type="ECO:0000256" key="1">
    <source>
        <dbReference type="ARBA" id="ARBA00004604"/>
    </source>
</evidence>
<evidence type="ECO:0000313" key="5">
    <source>
        <dbReference type="EMBL" id="QLL34482.1"/>
    </source>
</evidence>
<dbReference type="OrthoDB" id="4033486at2759"/>
<dbReference type="Proteomes" id="UP000515788">
    <property type="component" value="Chromosome 7"/>
</dbReference>
<comment type="similarity">
    <text evidence="2">Belongs to the SWM2 family.</text>
</comment>
<dbReference type="RefSeq" id="XP_037141156.1">
    <property type="nucleotide sequence ID" value="XM_037285260.1"/>
</dbReference>
<proteinExistence type="inferred from homology"/>
<dbReference type="EMBL" id="CP059252">
    <property type="protein sequence ID" value="QLL34482.1"/>
    <property type="molecule type" value="Genomic_DNA"/>
</dbReference>
<keyword evidence="6" id="KW-1185">Reference proteome</keyword>
<evidence type="ECO:0000256" key="3">
    <source>
        <dbReference type="ARBA" id="ARBA00019533"/>
    </source>
</evidence>
<evidence type="ECO:0000256" key="2">
    <source>
        <dbReference type="ARBA" id="ARBA00010032"/>
    </source>
</evidence>